<dbReference type="EMBL" id="ASHM01004066">
    <property type="protein sequence ID" value="PNY10774.1"/>
    <property type="molecule type" value="Genomic_DNA"/>
</dbReference>
<sequence length="108" mass="11963">MAMASLTQQLTGGLKWTPFLSKPTTHLQKQKRGVLPIVCSIAISSTQNKERALLAEIFAEAYENCRNAPLQGVSFTLDQLTETVDKYDFASEIGNKVELTFVLGVWIT</sequence>
<keyword evidence="1" id="KW-0689">Ribosomal protein</keyword>
<dbReference type="STRING" id="57577.A0A2K3P656"/>
<name>A0A2K3P656_TRIPR</name>
<proteinExistence type="predicted"/>
<accession>A0A2K3P656</accession>
<reference evidence="1 2" key="1">
    <citation type="journal article" date="2014" name="Am. J. Bot.">
        <title>Genome assembly and annotation for red clover (Trifolium pratense; Fabaceae).</title>
        <authorList>
            <person name="Istvanek J."/>
            <person name="Jaros M."/>
            <person name="Krenek A."/>
            <person name="Repkova J."/>
        </authorList>
    </citation>
    <scope>NUCLEOTIDE SEQUENCE [LARGE SCALE GENOMIC DNA]</scope>
    <source>
        <strain evidence="2">cv. Tatra</strain>
        <tissue evidence="1">Young leaves</tissue>
    </source>
</reference>
<evidence type="ECO:0000313" key="2">
    <source>
        <dbReference type="Proteomes" id="UP000236291"/>
    </source>
</evidence>
<evidence type="ECO:0000313" key="1">
    <source>
        <dbReference type="EMBL" id="PNY10774.1"/>
    </source>
</evidence>
<keyword evidence="1" id="KW-0687">Ribonucleoprotein</keyword>
<protein>
    <submittedName>
        <fullName evidence="1">30S ribosomal protein chloroplastic-like</fullName>
    </submittedName>
</protein>
<dbReference type="Proteomes" id="UP000236291">
    <property type="component" value="Unassembled WGS sequence"/>
</dbReference>
<dbReference type="GO" id="GO:0005840">
    <property type="term" value="C:ribosome"/>
    <property type="evidence" value="ECO:0007669"/>
    <property type="project" value="UniProtKB-KW"/>
</dbReference>
<organism evidence="1 2">
    <name type="scientific">Trifolium pratense</name>
    <name type="common">Red clover</name>
    <dbReference type="NCBI Taxonomy" id="57577"/>
    <lineage>
        <taxon>Eukaryota</taxon>
        <taxon>Viridiplantae</taxon>
        <taxon>Streptophyta</taxon>
        <taxon>Embryophyta</taxon>
        <taxon>Tracheophyta</taxon>
        <taxon>Spermatophyta</taxon>
        <taxon>Magnoliopsida</taxon>
        <taxon>eudicotyledons</taxon>
        <taxon>Gunneridae</taxon>
        <taxon>Pentapetalae</taxon>
        <taxon>rosids</taxon>
        <taxon>fabids</taxon>
        <taxon>Fabales</taxon>
        <taxon>Fabaceae</taxon>
        <taxon>Papilionoideae</taxon>
        <taxon>50 kb inversion clade</taxon>
        <taxon>NPAAA clade</taxon>
        <taxon>Hologalegina</taxon>
        <taxon>IRL clade</taxon>
        <taxon>Trifolieae</taxon>
        <taxon>Trifolium</taxon>
    </lineage>
</organism>
<dbReference type="AlphaFoldDB" id="A0A2K3P656"/>
<gene>
    <name evidence="1" type="ORF">L195_g007363</name>
</gene>
<reference evidence="1 2" key="2">
    <citation type="journal article" date="2017" name="Front. Plant Sci.">
        <title>Gene Classification and Mining of Molecular Markers Useful in Red Clover (Trifolium pratense) Breeding.</title>
        <authorList>
            <person name="Istvanek J."/>
            <person name="Dluhosova J."/>
            <person name="Dluhos P."/>
            <person name="Patkova L."/>
            <person name="Nedelnik J."/>
            <person name="Repkova J."/>
        </authorList>
    </citation>
    <scope>NUCLEOTIDE SEQUENCE [LARGE SCALE GENOMIC DNA]</scope>
    <source>
        <strain evidence="2">cv. Tatra</strain>
        <tissue evidence="1">Young leaves</tissue>
    </source>
</reference>
<comment type="caution">
    <text evidence="1">The sequence shown here is derived from an EMBL/GenBank/DDBJ whole genome shotgun (WGS) entry which is preliminary data.</text>
</comment>